<name>A0ABQ9G8T5_9NEOP</name>
<accession>A0ABQ9G8T5</accession>
<dbReference type="Gene3D" id="3.30.420.10">
    <property type="entry name" value="Ribonuclease H-like superfamily/Ribonuclease H"/>
    <property type="match status" value="2"/>
</dbReference>
<evidence type="ECO:0000313" key="2">
    <source>
        <dbReference type="Proteomes" id="UP001159363"/>
    </source>
</evidence>
<comment type="caution">
    <text evidence="1">The sequence shown here is derived from an EMBL/GenBank/DDBJ whole genome shotgun (WGS) entry which is preliminary data.</text>
</comment>
<evidence type="ECO:0008006" key="3">
    <source>
        <dbReference type="Google" id="ProtNLM"/>
    </source>
</evidence>
<proteinExistence type="predicted"/>
<organism evidence="1 2">
    <name type="scientific">Dryococelus australis</name>
    <dbReference type="NCBI Taxonomy" id="614101"/>
    <lineage>
        <taxon>Eukaryota</taxon>
        <taxon>Metazoa</taxon>
        <taxon>Ecdysozoa</taxon>
        <taxon>Arthropoda</taxon>
        <taxon>Hexapoda</taxon>
        <taxon>Insecta</taxon>
        <taxon>Pterygota</taxon>
        <taxon>Neoptera</taxon>
        <taxon>Polyneoptera</taxon>
        <taxon>Phasmatodea</taxon>
        <taxon>Verophasmatodea</taxon>
        <taxon>Anareolatae</taxon>
        <taxon>Phasmatidae</taxon>
        <taxon>Eurycanthinae</taxon>
        <taxon>Dryococelus</taxon>
    </lineage>
</organism>
<sequence>MQQYFSMYRLVEVDSIYCCQTYSCIPMQLLRNNSNFSFRFAWSICSCCWPEPYGFLFFAKDLSPLKGHEVLVQDGRHGSRMAERDVRHLVRKEAEREEGAGDAPFDCMHTQCDENTARQFRALHLGPMAYFMRVAASHLLLLALLGLKRGYISQSGWIFRRHSSFTCHNFELKNDEITTKPCCTSNSSMSVVVRLSCRHNQKRTHSRAMNTTLPTLGKTTSRLPHFACGPDCRLPEAHSNTTNLSSQSLTPASRSILRERTRRPWHCTTSSQSVNPITRRTGIYRLFTLKSTLLKALLKIYLLALIVYYSAVCKMNIAMGLPSVGRQSSNEASTLDIADSLIRRYLTTLSNAPVFSIYVNRGERQGCFKYWTKPVPTVKTSLNDERQMLQQLVDDDGSIETALINYLFAKQVVNRLRSQMDVTDLQRKRSYWKQCAFNAVSCFGKAPVKIYAGKSSDLFLRLIPKAVTIVNSLHLGVHNSRIGHKFTQKGRDLTSRLQTMEERRRLEYIQAVSHGAIITEKQFPSLIEAFTQSNSGRCTNDCFLAVARYQRLTAIAIGHPRTPVDLCGCHTLQAGVEPVDKEMVRGTEQSDFDKGVIVGCHLSRRLHGRKVDGHCANAARSGRPPILTDRNRRTLKREVVKNRTQPMATVRQEFHAATGVSISIGTLRREALRLGYFGRAAAHKPLITTSNKVRRLRCDESRFTLFRSDGRVWVWRLPGERILPECIAPTRKFGGGGGVMVWGCFTAFGVGPLNGPRVTSRMTMPGAMFQGLLCSGTPTTMFVDWTGPLRADLNHIEHLCDELARREWRRIPVDVLQTLVESMPDRMAAVIAARGGPTSKHCGQIWAAFNIEVLRADDGEVRRVWSSAGMKRRGKREIPRENPPTSGIVRHYSHLLKNPSVTRAVIEPESFLHTLECSRLAVKGMSEREIWVSLNSCDLQCRWSCSEIRREKRRNTINGNGQYSEKTHPVNDKAQYVPHMFDLKRAKKPRIDYNAGSGHFRNQLSRMVDGNYKAAENMMAVVKSHGQVRMTSSKMVATSTGVLELEPAPASACRKFSGGDSNAGGRTDISVAFPLFVTLSKRLHANGRIVVRPPSRLADCVARRMEQSLHKTQIPEPRAAKKPPSNKVCELHHFRDTGLFVSMFCAEFSGA</sequence>
<gene>
    <name evidence="1" type="ORF">PR048_030376</name>
</gene>
<evidence type="ECO:0000313" key="1">
    <source>
        <dbReference type="EMBL" id="KAJ8868835.1"/>
    </source>
</evidence>
<dbReference type="Proteomes" id="UP001159363">
    <property type="component" value="Chromosome 13"/>
</dbReference>
<dbReference type="InterPro" id="IPR036397">
    <property type="entry name" value="RNaseH_sf"/>
</dbReference>
<protein>
    <recommendedName>
        <fullName evidence="3">Transposase Tc1-like domain-containing protein</fullName>
    </recommendedName>
</protein>
<dbReference type="EMBL" id="JARBHB010000014">
    <property type="protein sequence ID" value="KAJ8868835.1"/>
    <property type="molecule type" value="Genomic_DNA"/>
</dbReference>
<keyword evidence="2" id="KW-1185">Reference proteome</keyword>
<reference evidence="1 2" key="1">
    <citation type="submission" date="2023-02" db="EMBL/GenBank/DDBJ databases">
        <title>LHISI_Scaffold_Assembly.</title>
        <authorList>
            <person name="Stuart O.P."/>
            <person name="Cleave R."/>
            <person name="Magrath M.J.L."/>
            <person name="Mikheyev A.S."/>
        </authorList>
    </citation>
    <scope>NUCLEOTIDE SEQUENCE [LARGE SCALE GENOMIC DNA]</scope>
    <source>
        <strain evidence="1">Daus_M_001</strain>
        <tissue evidence="1">Leg muscle</tissue>
    </source>
</reference>